<feature type="domain" description="GH64" evidence="2">
    <location>
        <begin position="97"/>
        <end position="375"/>
    </location>
</feature>
<evidence type="ECO:0000313" key="4">
    <source>
        <dbReference type="Proteomes" id="UP001499959"/>
    </source>
</evidence>
<dbReference type="SUPFAM" id="SSF81296">
    <property type="entry name" value="E set domains"/>
    <property type="match status" value="1"/>
</dbReference>
<dbReference type="Proteomes" id="UP001499959">
    <property type="component" value="Unassembled WGS sequence"/>
</dbReference>
<dbReference type="InterPro" id="IPR014756">
    <property type="entry name" value="Ig_E-set"/>
</dbReference>
<dbReference type="PROSITE" id="PS52006">
    <property type="entry name" value="GH64"/>
    <property type="match status" value="1"/>
</dbReference>
<protein>
    <recommendedName>
        <fullName evidence="2">GH64 domain-containing protein</fullName>
    </recommendedName>
</protein>
<feature type="region of interest" description="Disordered" evidence="1">
    <location>
        <begin position="1"/>
        <end position="24"/>
    </location>
</feature>
<feature type="compositionally biased region" description="Low complexity" evidence="1">
    <location>
        <begin position="1"/>
        <end position="17"/>
    </location>
</feature>
<evidence type="ECO:0000259" key="2">
    <source>
        <dbReference type="PROSITE" id="PS52006"/>
    </source>
</evidence>
<reference evidence="4" key="1">
    <citation type="journal article" date="2019" name="Int. J. Syst. Evol. Microbiol.">
        <title>The Global Catalogue of Microorganisms (GCM) 10K type strain sequencing project: providing services to taxonomists for standard genome sequencing and annotation.</title>
        <authorList>
            <consortium name="The Broad Institute Genomics Platform"/>
            <consortium name="The Broad Institute Genome Sequencing Center for Infectious Disease"/>
            <person name="Wu L."/>
            <person name="Ma J."/>
        </authorList>
    </citation>
    <scope>NUCLEOTIDE SEQUENCE [LARGE SCALE GENOMIC DNA]</scope>
    <source>
        <strain evidence="4">JCM 18204</strain>
    </source>
</reference>
<name>A0ABP9C2W7_9GAMM</name>
<evidence type="ECO:0000313" key="3">
    <source>
        <dbReference type="EMBL" id="GAA4803826.1"/>
    </source>
</evidence>
<evidence type="ECO:0000256" key="1">
    <source>
        <dbReference type="SAM" id="MobiDB-lite"/>
    </source>
</evidence>
<proteinExistence type="predicted"/>
<dbReference type="InterPro" id="IPR013783">
    <property type="entry name" value="Ig-like_fold"/>
</dbReference>
<dbReference type="InterPro" id="IPR032477">
    <property type="entry name" value="Glyco_hydro_64"/>
</dbReference>
<organism evidence="3 4">
    <name type="scientific">Lysobacter hankyongensis</name>
    <dbReference type="NCBI Taxonomy" id="1176535"/>
    <lineage>
        <taxon>Bacteria</taxon>
        <taxon>Pseudomonadati</taxon>
        <taxon>Pseudomonadota</taxon>
        <taxon>Gammaproteobacteria</taxon>
        <taxon>Lysobacterales</taxon>
        <taxon>Lysobacteraceae</taxon>
        <taxon>Lysobacter</taxon>
    </lineage>
</organism>
<dbReference type="CDD" id="cd00603">
    <property type="entry name" value="IPT_PCSR"/>
    <property type="match status" value="1"/>
</dbReference>
<dbReference type="Pfam" id="PF16483">
    <property type="entry name" value="Glyco_hydro_64"/>
    <property type="match status" value="1"/>
</dbReference>
<sequence length="612" mass="62352">MSQDASSGSSASITAISPTQGPTTGGTLVTITGSGFTGATAVQFGVVGANPVTVTDTEVTVLSPAQALGTVDVRVNVPTGLSPVVTADQFTYAVPQTENAVFAIVNKTGVPDDLVYVKFLGAQINAGSVAQTYGDAQPLGTGSATSTASYSLAAMTATIPGAPASLGALPTFAINDYSGGRIYFSLGAALNSTTIPAAQNPDDPDFNTVYAYVEPSVFPNATLGSTNLDASYVDFVGIPISIAIRNLADGSLANPPANNPLSSPSGMSLFDALTGDANVPTGTVVAASTVANAGTFGITGTARILSPSLYVPTMIANAQPYHDWTSSGGLIDTLQQQGTSLSVASYTTIDSGVSVSLGTLFGFAGSPGSTIATAWSQGQSYALTATAVSDLNPSGANPRIPTLQGVPGMILSGNGGVVGDFSVYLKNTDLDQPSGIYGANPPYIVDWTADPGGATAYPQTQIENDLAGRVVGDLLAGFNFGWAASTRVVADHATATGTASALAGTVFDVASGTLAQQQIGQLSTGQLFYLLSLQPDTATLAQWFGASIQPNQPTLYNNYASDFQSLTKAYNMAFTDRLQGPSDPDMFFTPSPDIYVEITLLPGAYKATTRPV</sequence>
<keyword evidence="4" id="KW-1185">Reference proteome</keyword>
<dbReference type="EMBL" id="BAABJE010000018">
    <property type="protein sequence ID" value="GAA4803826.1"/>
    <property type="molecule type" value="Genomic_DNA"/>
</dbReference>
<comment type="caution">
    <text evidence="3">The sequence shown here is derived from an EMBL/GenBank/DDBJ whole genome shotgun (WGS) entry which is preliminary data.</text>
</comment>
<dbReference type="Pfam" id="PF01833">
    <property type="entry name" value="TIG"/>
    <property type="match status" value="1"/>
</dbReference>
<gene>
    <name evidence="3" type="ORF">GCM10023307_33200</name>
</gene>
<dbReference type="InterPro" id="IPR037176">
    <property type="entry name" value="Osmotin/thaumatin-like_sf"/>
</dbReference>
<dbReference type="Gene3D" id="2.60.40.10">
    <property type="entry name" value="Immunoglobulins"/>
    <property type="match status" value="1"/>
</dbReference>
<dbReference type="RefSeq" id="WP_345304478.1">
    <property type="nucleotide sequence ID" value="NZ_BAABJE010000018.1"/>
</dbReference>
<dbReference type="Gene3D" id="2.60.110.10">
    <property type="entry name" value="Thaumatin"/>
    <property type="match status" value="1"/>
</dbReference>
<dbReference type="SMART" id="SM00429">
    <property type="entry name" value="IPT"/>
    <property type="match status" value="1"/>
</dbReference>
<accession>A0ABP9C2W7</accession>
<dbReference type="InterPro" id="IPR002909">
    <property type="entry name" value="IPT_dom"/>
</dbReference>